<feature type="transmembrane region" description="Helical" evidence="1">
    <location>
        <begin position="87"/>
        <end position="109"/>
    </location>
</feature>
<evidence type="ECO:0000313" key="3">
    <source>
        <dbReference type="Proteomes" id="UP000283509"/>
    </source>
</evidence>
<reference evidence="2 3" key="2">
    <citation type="submission" date="2019-01" db="EMBL/GenBank/DDBJ databases">
        <title>The decoding of complex shrimp genome reveals the adaptation for benthos swimmer, frequently molting mechanism and breeding impact on genome.</title>
        <authorList>
            <person name="Sun Y."/>
            <person name="Gao Y."/>
            <person name="Yu Y."/>
        </authorList>
    </citation>
    <scope>NUCLEOTIDE SEQUENCE [LARGE SCALE GENOMIC DNA]</scope>
    <source>
        <tissue evidence="2">Muscle</tissue>
    </source>
</reference>
<dbReference type="OrthoDB" id="8194427at2759"/>
<name>A0A423STH9_PENVA</name>
<proteinExistence type="predicted"/>
<dbReference type="Proteomes" id="UP000283509">
    <property type="component" value="Unassembled WGS sequence"/>
</dbReference>
<keyword evidence="1" id="KW-0472">Membrane</keyword>
<dbReference type="PANTHER" id="PTHR39952:SF1">
    <property type="match status" value="1"/>
</dbReference>
<reference evidence="2 3" key="1">
    <citation type="submission" date="2018-04" db="EMBL/GenBank/DDBJ databases">
        <authorList>
            <person name="Zhang X."/>
            <person name="Yuan J."/>
            <person name="Li F."/>
            <person name="Xiang J."/>
        </authorList>
    </citation>
    <scope>NUCLEOTIDE SEQUENCE [LARGE SCALE GENOMIC DNA]</scope>
    <source>
        <tissue evidence="2">Muscle</tissue>
    </source>
</reference>
<evidence type="ECO:0000256" key="1">
    <source>
        <dbReference type="SAM" id="Phobius"/>
    </source>
</evidence>
<sequence>MNKHVSTVSQYTSLVPYDTIIVSLRHLLSRLLTHSLVNRPLTRPEHGWKVFMIHGARSDMRELCGTLPVHSEGSLTRMAGREGMIKLSGCLCLVCAVLCVVVTVTTTVLHMNRLQTLQECEFFPHSQSCTCTPYTGVLDPTQDVRYVFSLVSNGINCDVIHGPLYSCLRALFGLSVIGILVSIFSCMLVYSC</sequence>
<accession>A0A423STH9</accession>
<organism evidence="2 3">
    <name type="scientific">Penaeus vannamei</name>
    <name type="common">Whiteleg shrimp</name>
    <name type="synonym">Litopenaeus vannamei</name>
    <dbReference type="NCBI Taxonomy" id="6689"/>
    <lineage>
        <taxon>Eukaryota</taxon>
        <taxon>Metazoa</taxon>
        <taxon>Ecdysozoa</taxon>
        <taxon>Arthropoda</taxon>
        <taxon>Crustacea</taxon>
        <taxon>Multicrustacea</taxon>
        <taxon>Malacostraca</taxon>
        <taxon>Eumalacostraca</taxon>
        <taxon>Eucarida</taxon>
        <taxon>Decapoda</taxon>
        <taxon>Dendrobranchiata</taxon>
        <taxon>Penaeoidea</taxon>
        <taxon>Penaeidae</taxon>
        <taxon>Penaeus</taxon>
    </lineage>
</organism>
<keyword evidence="3" id="KW-1185">Reference proteome</keyword>
<evidence type="ECO:0000313" key="2">
    <source>
        <dbReference type="EMBL" id="ROT67489.1"/>
    </source>
</evidence>
<keyword evidence="1" id="KW-1133">Transmembrane helix</keyword>
<feature type="transmembrane region" description="Helical" evidence="1">
    <location>
        <begin position="170"/>
        <end position="190"/>
    </location>
</feature>
<dbReference type="AlphaFoldDB" id="A0A423STH9"/>
<keyword evidence="1" id="KW-0812">Transmembrane</keyword>
<dbReference type="EMBL" id="QCYY01002807">
    <property type="protein sequence ID" value="ROT67489.1"/>
    <property type="molecule type" value="Genomic_DNA"/>
</dbReference>
<gene>
    <name evidence="2" type="ORF">C7M84_014427</name>
</gene>
<comment type="caution">
    <text evidence="2">The sequence shown here is derived from an EMBL/GenBank/DDBJ whole genome shotgun (WGS) entry which is preliminary data.</text>
</comment>
<protein>
    <submittedName>
        <fullName evidence="2">Uncharacterized protein</fullName>
    </submittedName>
</protein>
<dbReference type="PANTHER" id="PTHR39952">
    <property type="entry name" value="FI02073P"/>
    <property type="match status" value="1"/>
</dbReference>